<organism evidence="2 3">
    <name type="scientific">Dyadobacter subterraneus</name>
    <dbReference type="NCBI Taxonomy" id="2773304"/>
    <lineage>
        <taxon>Bacteria</taxon>
        <taxon>Pseudomonadati</taxon>
        <taxon>Bacteroidota</taxon>
        <taxon>Cytophagia</taxon>
        <taxon>Cytophagales</taxon>
        <taxon>Spirosomataceae</taxon>
        <taxon>Dyadobacter</taxon>
    </lineage>
</organism>
<name>A0ABR9WEN0_9BACT</name>
<dbReference type="InterPro" id="IPR011990">
    <property type="entry name" value="TPR-like_helical_dom_sf"/>
</dbReference>
<keyword evidence="1" id="KW-0732">Signal</keyword>
<feature type="signal peptide" evidence="1">
    <location>
        <begin position="1"/>
        <end position="32"/>
    </location>
</feature>
<evidence type="ECO:0000256" key="1">
    <source>
        <dbReference type="SAM" id="SignalP"/>
    </source>
</evidence>
<dbReference type="Pfam" id="PF16266">
    <property type="entry name" value="DUF4919"/>
    <property type="match status" value="1"/>
</dbReference>
<evidence type="ECO:0000313" key="3">
    <source>
        <dbReference type="Proteomes" id="UP000634134"/>
    </source>
</evidence>
<dbReference type="SUPFAM" id="SSF48452">
    <property type="entry name" value="TPR-like"/>
    <property type="match status" value="1"/>
</dbReference>
<gene>
    <name evidence="2" type="ORF">IEE83_16980</name>
</gene>
<reference evidence="3" key="1">
    <citation type="submission" date="2023-07" db="EMBL/GenBank/DDBJ databases">
        <title>Dyadobacter sp. nov 'subterranea' isolated from contaminted grondwater.</title>
        <authorList>
            <person name="Szabo I."/>
            <person name="Al-Omari J."/>
            <person name="Szerdahelyi S.G."/>
            <person name="Rado J."/>
        </authorList>
    </citation>
    <scope>NUCLEOTIDE SEQUENCE [LARGE SCALE GENOMIC DNA]</scope>
    <source>
        <strain evidence="3">UP-52</strain>
    </source>
</reference>
<accession>A0ABR9WEN0</accession>
<proteinExistence type="predicted"/>
<dbReference type="Proteomes" id="UP000634134">
    <property type="component" value="Unassembled WGS sequence"/>
</dbReference>
<dbReference type="InterPro" id="IPR032578">
    <property type="entry name" value="DUF4919"/>
</dbReference>
<keyword evidence="3" id="KW-1185">Reference proteome</keyword>
<evidence type="ECO:0000313" key="2">
    <source>
        <dbReference type="EMBL" id="MBE9463584.1"/>
    </source>
</evidence>
<feature type="chain" id="PRO_5047406603" evidence="1">
    <location>
        <begin position="33"/>
        <end position="235"/>
    </location>
</feature>
<dbReference type="EMBL" id="JACYGY010000001">
    <property type="protein sequence ID" value="MBE9463584.1"/>
    <property type="molecule type" value="Genomic_DNA"/>
</dbReference>
<comment type="caution">
    <text evidence="2">The sequence shown here is derived from an EMBL/GenBank/DDBJ whole genome shotgun (WGS) entry which is preliminary data.</text>
</comment>
<protein>
    <submittedName>
        <fullName evidence="2">DUF4919 domain-containing protein</fullName>
    </submittedName>
</protein>
<dbReference type="Gene3D" id="1.25.40.10">
    <property type="entry name" value="Tetratricopeptide repeat domain"/>
    <property type="match status" value="1"/>
</dbReference>
<sequence>MKIYSKLVLKFKLPIYACVLLSSLLNVCRAQGVPLEEIKTVTRDSSHKYFYPRLLDEFNAQPEYYSMEKGMYLYYGQLYSSSYKFFNFGKNAMQFEQFINRGQLKKAIKIGEQILLENPVNLNVLYKLAYCYNKESQPEKADIAKNKAVELLRAIESSGSGMNREQAFKVTSVNDEYILAGKLGIKKKIRKSEMLAHSVVDSWELKDPDSGVIKYLYFEVLYNYDAVRLPEDDKK</sequence>
<dbReference type="RefSeq" id="WP_194121705.1">
    <property type="nucleotide sequence ID" value="NZ_JACYGY010000001.1"/>
</dbReference>